<comment type="caution">
    <text evidence="12">The sequence shown here is derived from an EMBL/GenBank/DDBJ whole genome shotgun (WGS) entry which is preliminary data.</text>
</comment>
<dbReference type="InterPro" id="IPR023168">
    <property type="entry name" value="GatB_Yqey_C_2"/>
</dbReference>
<dbReference type="SMART" id="SM00845">
    <property type="entry name" value="GatB_Yqey"/>
    <property type="match status" value="1"/>
</dbReference>
<evidence type="ECO:0000256" key="2">
    <source>
        <dbReference type="ARBA" id="ARBA00011123"/>
    </source>
</evidence>
<evidence type="ECO:0000259" key="11">
    <source>
        <dbReference type="SMART" id="SM00845"/>
    </source>
</evidence>
<dbReference type="InterPro" id="IPR018027">
    <property type="entry name" value="Asn/Gln_amidotransferase"/>
</dbReference>
<dbReference type="Gene3D" id="1.10.10.410">
    <property type="match status" value="1"/>
</dbReference>
<dbReference type="InterPro" id="IPR017958">
    <property type="entry name" value="Gln-tRNA_amidoTrfase_suB_CS"/>
</dbReference>
<keyword evidence="6 10" id="KW-0648">Protein biosynthesis</keyword>
<dbReference type="PANTHER" id="PTHR11659">
    <property type="entry name" value="GLUTAMYL-TRNA GLN AMIDOTRANSFERASE SUBUNIT B MITOCHONDRIAL AND PROKARYOTIC PET112-RELATED"/>
    <property type="match status" value="1"/>
</dbReference>
<gene>
    <name evidence="10" type="primary">gatB</name>
    <name evidence="12" type="ORF">A3A57_00265</name>
</gene>
<dbReference type="InterPro" id="IPR014746">
    <property type="entry name" value="Gln_synth/guanido_kin_cat_dom"/>
</dbReference>
<comment type="function">
    <text evidence="7 10">Allows the formation of correctly charged Asn-tRNA(Asn) or Gln-tRNA(Gln) through the transamidation of misacylated Asp-tRNA(Asn) or Glu-tRNA(Gln) in organisms which lack either or both of asparaginyl-tRNA or glutaminyl-tRNA synthetases. The reaction takes place in the presence of glutamine and ATP through an activated phospho-Asp-tRNA(Asn) or phospho-Glu-tRNA(Gln).</text>
</comment>
<name>A0A1G1WZF5_9BACT</name>
<comment type="similarity">
    <text evidence="1 10">Belongs to the GatB/GatE family. GatB subfamily.</text>
</comment>
<dbReference type="EC" id="6.3.5.-" evidence="10"/>
<evidence type="ECO:0000256" key="4">
    <source>
        <dbReference type="ARBA" id="ARBA00022741"/>
    </source>
</evidence>
<evidence type="ECO:0000256" key="6">
    <source>
        <dbReference type="ARBA" id="ARBA00022917"/>
    </source>
</evidence>
<dbReference type="GO" id="GO:0050566">
    <property type="term" value="F:asparaginyl-tRNA synthase (glutamine-hydrolyzing) activity"/>
    <property type="evidence" value="ECO:0007669"/>
    <property type="project" value="RHEA"/>
</dbReference>
<evidence type="ECO:0000313" key="12">
    <source>
        <dbReference type="EMBL" id="OGY32527.1"/>
    </source>
</evidence>
<dbReference type="PANTHER" id="PTHR11659:SF0">
    <property type="entry name" value="GLUTAMYL-TRNA(GLN) AMIDOTRANSFERASE SUBUNIT B, MITOCHONDRIAL"/>
    <property type="match status" value="1"/>
</dbReference>
<reference evidence="12 13" key="1">
    <citation type="journal article" date="2016" name="Nat. Commun.">
        <title>Thousands of microbial genomes shed light on interconnected biogeochemical processes in an aquifer system.</title>
        <authorList>
            <person name="Anantharaman K."/>
            <person name="Brown C.T."/>
            <person name="Hug L.A."/>
            <person name="Sharon I."/>
            <person name="Castelle C.J."/>
            <person name="Probst A.J."/>
            <person name="Thomas B.C."/>
            <person name="Singh A."/>
            <person name="Wilkins M.J."/>
            <person name="Karaoz U."/>
            <person name="Brodie E.L."/>
            <person name="Williams K.H."/>
            <person name="Hubbard S.S."/>
            <person name="Banfield J.F."/>
        </authorList>
    </citation>
    <scope>NUCLEOTIDE SEQUENCE [LARGE SCALE GENOMIC DNA]</scope>
</reference>
<dbReference type="AlphaFoldDB" id="A0A1G1WZF5"/>
<dbReference type="InterPro" id="IPR004413">
    <property type="entry name" value="GatB"/>
</dbReference>
<dbReference type="GO" id="GO:0070681">
    <property type="term" value="P:glutaminyl-tRNAGln biosynthesis via transamidation"/>
    <property type="evidence" value="ECO:0007669"/>
    <property type="project" value="TreeGrafter"/>
</dbReference>
<dbReference type="PROSITE" id="PS01234">
    <property type="entry name" value="GATB"/>
    <property type="match status" value="1"/>
</dbReference>
<comment type="subunit">
    <text evidence="2 10">Heterotrimer of A, B and C subunits.</text>
</comment>
<organism evidence="12 13">
    <name type="scientific">Candidatus Woykebacteria bacterium RIFCSPLOWO2_01_FULL_41_12</name>
    <dbReference type="NCBI Taxonomy" id="1802604"/>
    <lineage>
        <taxon>Bacteria</taxon>
        <taxon>Candidatus Woykeibacteriota</taxon>
    </lineage>
</organism>
<evidence type="ECO:0000256" key="9">
    <source>
        <dbReference type="ARBA" id="ARBA00047913"/>
    </source>
</evidence>
<comment type="catalytic activity">
    <reaction evidence="8 10">
        <text>L-aspartyl-tRNA(Asn) + L-glutamine + ATP + H2O = L-asparaginyl-tRNA(Asn) + L-glutamate + ADP + phosphate + 2 H(+)</text>
        <dbReference type="Rhea" id="RHEA:14513"/>
        <dbReference type="Rhea" id="RHEA-COMP:9674"/>
        <dbReference type="Rhea" id="RHEA-COMP:9677"/>
        <dbReference type="ChEBI" id="CHEBI:15377"/>
        <dbReference type="ChEBI" id="CHEBI:15378"/>
        <dbReference type="ChEBI" id="CHEBI:29985"/>
        <dbReference type="ChEBI" id="CHEBI:30616"/>
        <dbReference type="ChEBI" id="CHEBI:43474"/>
        <dbReference type="ChEBI" id="CHEBI:58359"/>
        <dbReference type="ChEBI" id="CHEBI:78515"/>
        <dbReference type="ChEBI" id="CHEBI:78516"/>
        <dbReference type="ChEBI" id="CHEBI:456216"/>
    </reaction>
</comment>
<keyword evidence="3 10" id="KW-0436">Ligase</keyword>
<dbReference type="Pfam" id="PF02934">
    <property type="entry name" value="GatB_N"/>
    <property type="match status" value="1"/>
</dbReference>
<dbReference type="Proteomes" id="UP000179279">
    <property type="component" value="Unassembled WGS sequence"/>
</dbReference>
<proteinExistence type="inferred from homology"/>
<evidence type="ECO:0000256" key="8">
    <source>
        <dbReference type="ARBA" id="ARBA00047380"/>
    </source>
</evidence>
<dbReference type="NCBIfam" id="NF004014">
    <property type="entry name" value="PRK05477.1-4"/>
    <property type="match status" value="1"/>
</dbReference>
<feature type="domain" description="Asn/Gln amidotransferase" evidence="11">
    <location>
        <begin position="327"/>
        <end position="481"/>
    </location>
</feature>
<dbReference type="FunFam" id="1.10.10.410:FF:000001">
    <property type="entry name" value="Aspartyl/glutamyl-tRNA(Asn/Gln) amidotransferase subunit B"/>
    <property type="match status" value="1"/>
</dbReference>
<dbReference type="InterPro" id="IPR017959">
    <property type="entry name" value="Asn/Gln-tRNA_amidoTrfase_suB/E"/>
</dbReference>
<dbReference type="SUPFAM" id="SSF89095">
    <property type="entry name" value="GatB/YqeY motif"/>
    <property type="match status" value="1"/>
</dbReference>
<dbReference type="InterPro" id="IPR003789">
    <property type="entry name" value="Asn/Gln_tRNA_amidoTrase-B-like"/>
</dbReference>
<dbReference type="GO" id="GO:0050567">
    <property type="term" value="F:glutaminyl-tRNA synthase (glutamine-hydrolyzing) activity"/>
    <property type="evidence" value="ECO:0007669"/>
    <property type="project" value="UniProtKB-UniRule"/>
</dbReference>
<dbReference type="HAMAP" id="MF_00121">
    <property type="entry name" value="GatB"/>
    <property type="match status" value="1"/>
</dbReference>
<dbReference type="NCBIfam" id="TIGR00133">
    <property type="entry name" value="gatB"/>
    <property type="match status" value="1"/>
</dbReference>
<dbReference type="InterPro" id="IPR006075">
    <property type="entry name" value="Asn/Gln-tRNA_Trfase_suB/E_cat"/>
</dbReference>
<protein>
    <recommendedName>
        <fullName evidence="10">Aspartyl/glutamyl-tRNA(Asn/Gln) amidotransferase subunit B</fullName>
        <shortName evidence="10">Asp/Glu-ADT subunit B</shortName>
        <ecNumber evidence="10">6.3.5.-</ecNumber>
    </recommendedName>
</protein>
<evidence type="ECO:0000256" key="3">
    <source>
        <dbReference type="ARBA" id="ARBA00022598"/>
    </source>
</evidence>
<evidence type="ECO:0000313" key="13">
    <source>
        <dbReference type="Proteomes" id="UP000179279"/>
    </source>
</evidence>
<dbReference type="EMBL" id="MHDA01000016">
    <property type="protein sequence ID" value="OGY32527.1"/>
    <property type="molecule type" value="Genomic_DNA"/>
</dbReference>
<accession>A0A1G1WZF5</accession>
<keyword evidence="5 10" id="KW-0067">ATP-binding</keyword>
<evidence type="ECO:0000256" key="5">
    <source>
        <dbReference type="ARBA" id="ARBA00022840"/>
    </source>
</evidence>
<keyword evidence="4 10" id="KW-0547">Nucleotide-binding</keyword>
<sequence>MEEYITTIGLEIHIQLKTKSKMFCSTSAEYFGAEPNSHTCPVCLGLPGALPVINQKAVESAMKFGLALNCKVGKSSKFDRKNYFYPDLPKGYQISQYDLPIAYDGFVKLESKLIRINRAHLEEDTGKLIHLRVNGDQVSLIDFNRSGVPLMEVVSEPDIESPGEAKAYAKKIHQIARYLEIADVDMEKAGMRFDANISMRPKKQKTFGTKVEIKNINSFKFLERALVFEIERQIKLIKSGGKVIQETRGWQESKGVTVSQRTKETSPDYRYFPEPDLLPLSITEVQIRKLETGLEELPDKKQRRFEETYKLDKFTAQTLTEDKYIAQWYEKALSIYSKNKLNEEKSKKVATWVFGEIYRRLKEKNINIRDIPLEPASLVELLLFVDRGEINTGTAKEVLGKMFVTGEMPAKIIKEENLVQISSLSELESLVAGVLSENKQAVADLKNGKRESIGFIVGQVMKKTQGKANPKAVVDIINKKI</sequence>
<comment type="catalytic activity">
    <reaction evidence="9 10">
        <text>L-glutamyl-tRNA(Gln) + L-glutamine + ATP + H2O = L-glutaminyl-tRNA(Gln) + L-glutamate + ADP + phosphate + H(+)</text>
        <dbReference type="Rhea" id="RHEA:17521"/>
        <dbReference type="Rhea" id="RHEA-COMP:9681"/>
        <dbReference type="Rhea" id="RHEA-COMP:9684"/>
        <dbReference type="ChEBI" id="CHEBI:15377"/>
        <dbReference type="ChEBI" id="CHEBI:15378"/>
        <dbReference type="ChEBI" id="CHEBI:29985"/>
        <dbReference type="ChEBI" id="CHEBI:30616"/>
        <dbReference type="ChEBI" id="CHEBI:43474"/>
        <dbReference type="ChEBI" id="CHEBI:58359"/>
        <dbReference type="ChEBI" id="CHEBI:78520"/>
        <dbReference type="ChEBI" id="CHEBI:78521"/>
        <dbReference type="ChEBI" id="CHEBI:456216"/>
    </reaction>
</comment>
<evidence type="ECO:0000256" key="7">
    <source>
        <dbReference type="ARBA" id="ARBA00024799"/>
    </source>
</evidence>
<dbReference type="GO" id="GO:0005524">
    <property type="term" value="F:ATP binding"/>
    <property type="evidence" value="ECO:0007669"/>
    <property type="project" value="UniProtKB-KW"/>
</dbReference>
<evidence type="ECO:0000256" key="10">
    <source>
        <dbReference type="HAMAP-Rule" id="MF_00121"/>
    </source>
</evidence>
<dbReference type="NCBIfam" id="NF004012">
    <property type="entry name" value="PRK05477.1-2"/>
    <property type="match status" value="1"/>
</dbReference>
<dbReference type="SUPFAM" id="SSF55931">
    <property type="entry name" value="Glutamine synthetase/guanido kinase"/>
    <property type="match status" value="1"/>
</dbReference>
<dbReference type="Pfam" id="PF02637">
    <property type="entry name" value="GatB_Yqey"/>
    <property type="match status" value="1"/>
</dbReference>
<dbReference type="GO" id="GO:0006412">
    <property type="term" value="P:translation"/>
    <property type="evidence" value="ECO:0007669"/>
    <property type="project" value="UniProtKB-UniRule"/>
</dbReference>
<evidence type="ECO:0000256" key="1">
    <source>
        <dbReference type="ARBA" id="ARBA00005306"/>
    </source>
</evidence>